<evidence type="ECO:0000313" key="1">
    <source>
        <dbReference type="EMBL" id="MPL75782.1"/>
    </source>
</evidence>
<proteinExistence type="predicted"/>
<reference evidence="1" key="1">
    <citation type="submission" date="2019-08" db="EMBL/GenBank/DDBJ databases">
        <authorList>
            <person name="Kucharzyk K."/>
            <person name="Murdoch R.W."/>
            <person name="Higgins S."/>
            <person name="Loffler F."/>
        </authorList>
    </citation>
    <scope>NUCLEOTIDE SEQUENCE</scope>
</reference>
<dbReference type="AlphaFoldDB" id="A0A644UAD9"/>
<organism evidence="1">
    <name type="scientific">bioreactor metagenome</name>
    <dbReference type="NCBI Taxonomy" id="1076179"/>
    <lineage>
        <taxon>unclassified sequences</taxon>
        <taxon>metagenomes</taxon>
        <taxon>ecological metagenomes</taxon>
    </lineage>
</organism>
<dbReference type="EMBL" id="VSSQ01000091">
    <property type="protein sequence ID" value="MPL75782.1"/>
    <property type="molecule type" value="Genomic_DNA"/>
</dbReference>
<accession>A0A644UAD9</accession>
<name>A0A644UAD9_9ZZZZ</name>
<sequence>MLFSGTGINNKDPMKLKAFPENRGRLLSYSGLCLLAVIFVEIGDGLDALVEIEQRVILVR</sequence>
<gene>
    <name evidence="1" type="ORF">SDC9_21613</name>
</gene>
<comment type="caution">
    <text evidence="1">The sequence shown here is derived from an EMBL/GenBank/DDBJ whole genome shotgun (WGS) entry which is preliminary data.</text>
</comment>
<protein>
    <submittedName>
        <fullName evidence="1">Uncharacterized protein</fullName>
    </submittedName>
</protein>